<sequence length="257" mass="28212">MRTVVLLAEGIDRAVTLRDLEGQYHRMIQTEPALADHLQTRASGMRYSGSCRSVTNRISASQAALLSALATRGITAALKDEQASVRIWSVSDAGEVQLHEQAAAPVTRIPLAGWTVTYDQRVQQVLVALRARNLPNETGGVLLGISDASRRSIHIVRALPKPADSEGRVERFERCRYRINTPQKCRLNLPQFSVAVGPPGRAPEDRRRVITDTALDGREGNVGDQTRGDSHDFRFAPAGIVGVGDRQTDQRRSKDNS</sequence>
<gene>
    <name evidence="2" type="ORF">ACFSOZ_23255</name>
</gene>
<evidence type="ECO:0000256" key="1">
    <source>
        <dbReference type="SAM" id="MobiDB-lite"/>
    </source>
</evidence>
<reference evidence="3" key="1">
    <citation type="journal article" date="2019" name="Int. J. Syst. Evol. Microbiol.">
        <title>The Global Catalogue of Microorganisms (GCM) 10K type strain sequencing project: providing services to taxonomists for standard genome sequencing and annotation.</title>
        <authorList>
            <consortium name="The Broad Institute Genomics Platform"/>
            <consortium name="The Broad Institute Genome Sequencing Center for Infectious Disease"/>
            <person name="Wu L."/>
            <person name="Ma J."/>
        </authorList>
    </citation>
    <scope>NUCLEOTIDE SEQUENCE [LARGE SCALE GENOMIC DNA]</scope>
    <source>
        <strain evidence="3">CGMCC 1.16225</strain>
    </source>
</reference>
<proteinExistence type="predicted"/>
<feature type="region of interest" description="Disordered" evidence="1">
    <location>
        <begin position="216"/>
        <end position="257"/>
    </location>
</feature>
<evidence type="ECO:0000313" key="2">
    <source>
        <dbReference type="EMBL" id="MFD1985435.1"/>
    </source>
</evidence>
<name>A0ABW4UGF3_9HYPH</name>
<dbReference type="EMBL" id="JBHUGZ010000016">
    <property type="protein sequence ID" value="MFD1985435.1"/>
    <property type="molecule type" value="Genomic_DNA"/>
</dbReference>
<keyword evidence="3" id="KW-1185">Reference proteome</keyword>
<accession>A0ABW4UGF3</accession>
<dbReference type="RefSeq" id="WP_379101781.1">
    <property type="nucleotide sequence ID" value="NZ_JBHUGZ010000016.1"/>
</dbReference>
<protein>
    <recommendedName>
        <fullName evidence="4">RepB-like DNA primase domain-containing protein</fullName>
    </recommendedName>
</protein>
<comment type="caution">
    <text evidence="2">The sequence shown here is derived from an EMBL/GenBank/DDBJ whole genome shotgun (WGS) entry which is preliminary data.</text>
</comment>
<organism evidence="2 3">
    <name type="scientific">Mesorhizobium newzealandense</name>
    <dbReference type="NCBI Taxonomy" id="1300302"/>
    <lineage>
        <taxon>Bacteria</taxon>
        <taxon>Pseudomonadati</taxon>
        <taxon>Pseudomonadota</taxon>
        <taxon>Alphaproteobacteria</taxon>
        <taxon>Hyphomicrobiales</taxon>
        <taxon>Phyllobacteriaceae</taxon>
        <taxon>Mesorhizobium</taxon>
    </lineage>
</organism>
<feature type="compositionally biased region" description="Basic and acidic residues" evidence="1">
    <location>
        <begin position="246"/>
        <end position="257"/>
    </location>
</feature>
<evidence type="ECO:0008006" key="4">
    <source>
        <dbReference type="Google" id="ProtNLM"/>
    </source>
</evidence>
<dbReference type="Proteomes" id="UP001597405">
    <property type="component" value="Unassembled WGS sequence"/>
</dbReference>
<evidence type="ECO:0000313" key="3">
    <source>
        <dbReference type="Proteomes" id="UP001597405"/>
    </source>
</evidence>
<feature type="compositionally biased region" description="Basic and acidic residues" evidence="1">
    <location>
        <begin position="216"/>
        <end position="234"/>
    </location>
</feature>